<gene>
    <name evidence="2" type="ORF">GHT09_019655</name>
    <name evidence="3" type="ORF">MONAX_5E013514</name>
</gene>
<keyword evidence="4" id="KW-1185">Reference proteome</keyword>
<keyword evidence="1" id="KW-1133">Transmembrane helix</keyword>
<evidence type="ECO:0000313" key="3">
    <source>
        <dbReference type="EMBL" id="VTJ90018.1"/>
    </source>
</evidence>
<keyword evidence="1" id="KW-0472">Membrane</keyword>
<organism evidence="3 4">
    <name type="scientific">Marmota monax</name>
    <name type="common">Woodchuck</name>
    <dbReference type="NCBI Taxonomy" id="9995"/>
    <lineage>
        <taxon>Eukaryota</taxon>
        <taxon>Metazoa</taxon>
        <taxon>Chordata</taxon>
        <taxon>Craniata</taxon>
        <taxon>Vertebrata</taxon>
        <taxon>Euteleostomi</taxon>
        <taxon>Mammalia</taxon>
        <taxon>Eutheria</taxon>
        <taxon>Euarchontoglires</taxon>
        <taxon>Glires</taxon>
        <taxon>Rodentia</taxon>
        <taxon>Sciuromorpha</taxon>
        <taxon>Sciuridae</taxon>
        <taxon>Xerinae</taxon>
        <taxon>Marmotini</taxon>
        <taxon>Marmota</taxon>
    </lineage>
</organism>
<reference evidence="3 4" key="1">
    <citation type="submission" date="2019-04" db="EMBL/GenBank/DDBJ databases">
        <authorList>
            <person name="Alioto T."/>
            <person name="Alioto T."/>
        </authorList>
    </citation>
    <scope>NUCLEOTIDE SEQUENCE [LARGE SCALE GENOMIC DNA]</scope>
</reference>
<feature type="transmembrane region" description="Helical" evidence="1">
    <location>
        <begin position="74"/>
        <end position="94"/>
    </location>
</feature>
<keyword evidence="1" id="KW-0812">Transmembrane</keyword>
<dbReference type="Proteomes" id="UP000335636">
    <property type="component" value="Unassembled WGS sequence"/>
</dbReference>
<sequence length="105" mass="11679">MDILQFDLNPCPAVQNLMSIITVTTCPIIATFVFIMILKCGQALARELTSPYSHLASTAATQRLEVFDRVKDHFIIHLGVVCLGMQLGFGLNIYRWPTPVAWASL</sequence>
<dbReference type="AlphaFoldDB" id="A0A5E4D7L1"/>
<dbReference type="Proteomes" id="UP000662637">
    <property type="component" value="Unassembled WGS sequence"/>
</dbReference>
<name>A0A5E4D7L1_MARMO</name>
<accession>A0A5E4D7L1</accession>
<protein>
    <submittedName>
        <fullName evidence="3">Uncharacterized protein</fullName>
    </submittedName>
</protein>
<evidence type="ECO:0000256" key="1">
    <source>
        <dbReference type="SAM" id="Phobius"/>
    </source>
</evidence>
<dbReference type="EMBL" id="WJEC01007682">
    <property type="protein sequence ID" value="KAF7469080.1"/>
    <property type="molecule type" value="Genomic_DNA"/>
</dbReference>
<proteinExistence type="predicted"/>
<evidence type="ECO:0000313" key="2">
    <source>
        <dbReference type="EMBL" id="KAF7469080.1"/>
    </source>
</evidence>
<evidence type="ECO:0000313" key="4">
    <source>
        <dbReference type="Proteomes" id="UP000335636"/>
    </source>
</evidence>
<dbReference type="EMBL" id="CABDUW010004021">
    <property type="protein sequence ID" value="VTJ90018.1"/>
    <property type="molecule type" value="Genomic_DNA"/>
</dbReference>
<reference evidence="2" key="2">
    <citation type="submission" date="2020-08" db="EMBL/GenBank/DDBJ databases">
        <authorList>
            <person name="Shumante A."/>
            <person name="Zimin A.V."/>
            <person name="Puiu D."/>
            <person name="Salzberg S.L."/>
        </authorList>
    </citation>
    <scope>NUCLEOTIDE SEQUENCE</scope>
    <source>
        <strain evidence="2">WC2-LM</strain>
        <tissue evidence="2">Liver</tissue>
    </source>
</reference>
<feature type="transmembrane region" description="Helical" evidence="1">
    <location>
        <begin position="17"/>
        <end position="38"/>
    </location>
</feature>